<protein>
    <recommendedName>
        <fullName evidence="6">PPM-type phosphatase domain-containing protein</fullName>
    </recommendedName>
</protein>
<feature type="domain" description="PPM-type phosphatase" evidence="6">
    <location>
        <begin position="327"/>
        <end position="624"/>
    </location>
</feature>
<dbReference type="VEuPathDB" id="FungiDB:H257_03109"/>
<evidence type="ECO:0000256" key="3">
    <source>
        <dbReference type="ARBA" id="ARBA00022801"/>
    </source>
</evidence>
<dbReference type="EMBL" id="MZMZ02004628">
    <property type="protein sequence ID" value="RQM19154.1"/>
    <property type="molecule type" value="Genomic_DNA"/>
</dbReference>
<dbReference type="FunFam" id="3.60.40.10:FF:000075">
    <property type="entry name" value="Protein phosphatase 2C, putative"/>
    <property type="match status" value="1"/>
</dbReference>
<dbReference type="PROSITE" id="PS51746">
    <property type="entry name" value="PPM_2"/>
    <property type="match status" value="2"/>
</dbReference>
<dbReference type="SMART" id="SM00332">
    <property type="entry name" value="PP2Cc"/>
    <property type="match status" value="2"/>
</dbReference>
<dbReference type="SUPFAM" id="SSF81606">
    <property type="entry name" value="PP2C-like"/>
    <property type="match status" value="2"/>
</dbReference>
<comment type="similarity">
    <text evidence="5">Belongs to the PP2C family.</text>
</comment>
<keyword evidence="8" id="KW-1185">Reference proteome</keyword>
<organism evidence="7 8">
    <name type="scientific">Aphanomyces astaci</name>
    <name type="common">Crayfish plague agent</name>
    <dbReference type="NCBI Taxonomy" id="112090"/>
    <lineage>
        <taxon>Eukaryota</taxon>
        <taxon>Sar</taxon>
        <taxon>Stramenopiles</taxon>
        <taxon>Oomycota</taxon>
        <taxon>Saprolegniomycetes</taxon>
        <taxon>Saprolegniales</taxon>
        <taxon>Verrucalvaceae</taxon>
        <taxon>Aphanomyces</taxon>
    </lineage>
</organism>
<evidence type="ECO:0000256" key="2">
    <source>
        <dbReference type="ARBA" id="ARBA00022723"/>
    </source>
</evidence>
<dbReference type="InterPro" id="IPR036457">
    <property type="entry name" value="PPM-type-like_dom_sf"/>
</dbReference>
<dbReference type="GO" id="GO:0004722">
    <property type="term" value="F:protein serine/threonine phosphatase activity"/>
    <property type="evidence" value="ECO:0007669"/>
    <property type="project" value="InterPro"/>
</dbReference>
<dbReference type="AlphaFoldDB" id="A0A425CQ84"/>
<dbReference type="Pfam" id="PF00481">
    <property type="entry name" value="PP2C"/>
    <property type="match status" value="3"/>
</dbReference>
<evidence type="ECO:0000313" key="8">
    <source>
        <dbReference type="Proteomes" id="UP000284702"/>
    </source>
</evidence>
<name>A0A425CQ84_APHAT</name>
<sequence>MGNFLSTPQTDKVTHVGEGNGISFGVSCMQGWRTTMEDAHIAQANVPAFAGASIFAVFDGHGGNLVADESAVRFVDTLVKEHQHTNDPQAIGAGLRRAFLALDTELRAMQKVESGEDQSGCTALAAFLTDTHIIVANSGDSRGVLATCGDAVEPMSYDHKPNNAREKLRIEKAGGMVRNNRVNGDLAVSRALGDFYFKERPDLAPEAQQVSPEPDIKIEARSPSNEFLLLACDGVWDVLTNEEACNYVRRVMLLGETNMGLICEELLDYCLSLDRYCTPPKTKKVGRGNLFIWISSKTHHRSSSMGNFLSSPLTEKDTHVGSGNGLSFGVSCMQGWRATMEDAHIARTSIPSFDGCSIFAVFDGHGGKLVADESALNLIETLEKQDVNVKDKDDIGGALTRAFLALDIEHRQLKQVVSGDDHSGCTAIAAFINDTHIVVANSGDSRSVLATDGGVVPMSYDHKPNNPGERQRIENAGGSVRNNRVNGDLAVCFVLLAPSPFPWALNHLLWLVRYLEHWAILCTSSVRTCAPRTSSEVLPSSPESLCDVSAEPDVKAVERTKDFEFLLLACDGVWDVMSNEDACAFVRSLLAHGESNMGLICEEVLDHCLSLGSRDNMSIVVVKFPGARIGTGDGVAGLRKLREAEAAKAVELAAQ</sequence>
<dbReference type="Gene3D" id="3.60.40.10">
    <property type="entry name" value="PPM-type phosphatase domain"/>
    <property type="match status" value="2"/>
</dbReference>
<dbReference type="InterPro" id="IPR015655">
    <property type="entry name" value="PP2C"/>
</dbReference>
<evidence type="ECO:0000256" key="5">
    <source>
        <dbReference type="RuleBase" id="RU003465"/>
    </source>
</evidence>
<feature type="domain" description="PPM-type phosphatase" evidence="6">
    <location>
        <begin position="23"/>
        <end position="297"/>
    </location>
</feature>
<evidence type="ECO:0000256" key="4">
    <source>
        <dbReference type="ARBA" id="ARBA00022912"/>
    </source>
</evidence>
<keyword evidence="3 5" id="KW-0378">Hydrolase</keyword>
<keyword evidence="2" id="KW-0479">Metal-binding</keyword>
<dbReference type="CDD" id="cd00143">
    <property type="entry name" value="PP2Cc"/>
    <property type="match status" value="2"/>
</dbReference>
<gene>
    <name evidence="7" type="ORF">B5M09_001433</name>
</gene>
<comment type="caution">
    <text evidence="7">The sequence shown here is derived from an EMBL/GenBank/DDBJ whole genome shotgun (WGS) entry which is preliminary data.</text>
</comment>
<dbReference type="GO" id="GO:0016020">
    <property type="term" value="C:membrane"/>
    <property type="evidence" value="ECO:0007669"/>
    <property type="project" value="UniProtKB-SubCell"/>
</dbReference>
<dbReference type="GO" id="GO:0046872">
    <property type="term" value="F:metal ion binding"/>
    <property type="evidence" value="ECO:0007669"/>
    <property type="project" value="UniProtKB-KW"/>
</dbReference>
<accession>A0A425CQ84</accession>
<dbReference type="PANTHER" id="PTHR47992">
    <property type="entry name" value="PROTEIN PHOSPHATASE"/>
    <property type="match status" value="1"/>
</dbReference>
<dbReference type="Proteomes" id="UP000284702">
    <property type="component" value="Unassembled WGS sequence"/>
</dbReference>
<keyword evidence="4 5" id="KW-0904">Protein phosphatase</keyword>
<evidence type="ECO:0000313" key="7">
    <source>
        <dbReference type="EMBL" id="RQM19154.1"/>
    </source>
</evidence>
<evidence type="ECO:0000256" key="1">
    <source>
        <dbReference type="ARBA" id="ARBA00004170"/>
    </source>
</evidence>
<reference evidence="7" key="1">
    <citation type="submission" date="2018-07" db="EMBL/GenBank/DDBJ databases">
        <title>Annotation of Aphanomyces astaci genome assembly.</title>
        <authorList>
            <person name="Studholme D.J."/>
        </authorList>
    </citation>
    <scope>NUCLEOTIDE SEQUENCE [LARGE SCALE GENOMIC DNA]</scope>
    <source>
        <strain evidence="7">Pc</strain>
    </source>
</reference>
<dbReference type="PROSITE" id="PS01032">
    <property type="entry name" value="PPM_1"/>
    <property type="match status" value="2"/>
</dbReference>
<dbReference type="VEuPathDB" id="FungiDB:H257_03108"/>
<dbReference type="InterPro" id="IPR001932">
    <property type="entry name" value="PPM-type_phosphatase-like_dom"/>
</dbReference>
<comment type="subcellular location">
    <subcellularLocation>
        <location evidence="1">Membrane</location>
        <topology evidence="1">Peripheral membrane protein</topology>
    </subcellularLocation>
</comment>
<proteinExistence type="inferred from homology"/>
<evidence type="ECO:0000259" key="6">
    <source>
        <dbReference type="PROSITE" id="PS51746"/>
    </source>
</evidence>
<dbReference type="InterPro" id="IPR000222">
    <property type="entry name" value="PP2C_BS"/>
</dbReference>